<keyword evidence="1" id="KW-0863">Zinc-finger</keyword>
<protein>
    <recommendedName>
        <fullName evidence="3">RING-type domain-containing protein</fullName>
    </recommendedName>
</protein>
<comment type="caution">
    <text evidence="4">The sequence shown here is derived from an EMBL/GenBank/DDBJ whole genome shotgun (WGS) entry which is preliminary data.</text>
</comment>
<feature type="transmembrane region" description="Helical" evidence="2">
    <location>
        <begin position="98"/>
        <end position="119"/>
    </location>
</feature>
<dbReference type="AlphaFoldDB" id="A0A8H7BS55"/>
<organism evidence="4 5">
    <name type="scientific">Apophysomyces ossiformis</name>
    <dbReference type="NCBI Taxonomy" id="679940"/>
    <lineage>
        <taxon>Eukaryota</taxon>
        <taxon>Fungi</taxon>
        <taxon>Fungi incertae sedis</taxon>
        <taxon>Mucoromycota</taxon>
        <taxon>Mucoromycotina</taxon>
        <taxon>Mucoromycetes</taxon>
        <taxon>Mucorales</taxon>
        <taxon>Mucorineae</taxon>
        <taxon>Mucoraceae</taxon>
        <taxon>Apophysomyces</taxon>
    </lineage>
</organism>
<evidence type="ECO:0000313" key="4">
    <source>
        <dbReference type="EMBL" id="KAF7726492.1"/>
    </source>
</evidence>
<feature type="transmembrane region" description="Helical" evidence="2">
    <location>
        <begin position="185"/>
        <end position="218"/>
    </location>
</feature>
<feature type="domain" description="RING-type" evidence="3">
    <location>
        <begin position="309"/>
        <end position="345"/>
    </location>
</feature>
<feature type="transmembrane region" description="Helical" evidence="2">
    <location>
        <begin position="65"/>
        <end position="86"/>
    </location>
</feature>
<keyword evidence="1" id="KW-0479">Metal-binding</keyword>
<gene>
    <name evidence="4" type="ORF">EC973_008727</name>
</gene>
<sequence length="368" mass="41388">MDTTTGAAGPSEPTLPAAAALRPPFHESRQPSQAGLAATSRTVRSNWLRYLSEAWHRISRTSKALLLFSVFLVIAQIASTVAVLVVARHETCDKPLHYFLILYVARVGCSVPFLLYQHLSPSNRSFLRRNQDANSQEQPSSQATIISGWVDRIKSLLDLFAVLWFIIGNYLLFTSETCPRAAPTLFYTTLAWVLLGYLLILIPLLLCASVIFCLPCVLVAMRVLQMDMVAGGQKDEIQQIPVYKYKAPEGVPAASPPAPPISSSTTTIKKPTSPSPWKVEFWRRWLRPNEKDPEQALEELTIPKDDATCSICLCEYAHGELCDHHFHRDCVHEWLALNRKCPLCKRDFRGKEYTDEDEEEQSSSQENV</sequence>
<evidence type="ECO:0000256" key="1">
    <source>
        <dbReference type="PROSITE-ProRule" id="PRU00175"/>
    </source>
</evidence>
<keyword evidence="2" id="KW-0812">Transmembrane</keyword>
<evidence type="ECO:0000313" key="5">
    <source>
        <dbReference type="Proteomes" id="UP000605846"/>
    </source>
</evidence>
<name>A0A8H7BS55_9FUNG</name>
<evidence type="ECO:0000256" key="2">
    <source>
        <dbReference type="SAM" id="Phobius"/>
    </source>
</evidence>
<dbReference type="PROSITE" id="PS50089">
    <property type="entry name" value="ZF_RING_2"/>
    <property type="match status" value="1"/>
</dbReference>
<proteinExistence type="predicted"/>
<dbReference type="PANTHER" id="PTHR46225:SF19">
    <property type="entry name" value="RING-TYPE DOMAIN-CONTAINING PROTEIN"/>
    <property type="match status" value="1"/>
</dbReference>
<dbReference type="SUPFAM" id="SSF57850">
    <property type="entry name" value="RING/U-box"/>
    <property type="match status" value="1"/>
</dbReference>
<dbReference type="GO" id="GO:0008270">
    <property type="term" value="F:zinc ion binding"/>
    <property type="evidence" value="ECO:0007669"/>
    <property type="project" value="UniProtKB-KW"/>
</dbReference>
<evidence type="ECO:0000259" key="3">
    <source>
        <dbReference type="PROSITE" id="PS50089"/>
    </source>
</evidence>
<keyword evidence="1" id="KW-0862">Zinc</keyword>
<dbReference type="Pfam" id="PF13639">
    <property type="entry name" value="zf-RING_2"/>
    <property type="match status" value="1"/>
</dbReference>
<keyword evidence="2" id="KW-0472">Membrane</keyword>
<dbReference type="InterPro" id="IPR013083">
    <property type="entry name" value="Znf_RING/FYVE/PHD"/>
</dbReference>
<feature type="transmembrane region" description="Helical" evidence="2">
    <location>
        <begin position="156"/>
        <end position="173"/>
    </location>
</feature>
<accession>A0A8H7BS55</accession>
<dbReference type="Proteomes" id="UP000605846">
    <property type="component" value="Unassembled WGS sequence"/>
</dbReference>
<dbReference type="EMBL" id="JABAYA010000078">
    <property type="protein sequence ID" value="KAF7726492.1"/>
    <property type="molecule type" value="Genomic_DNA"/>
</dbReference>
<reference evidence="4" key="1">
    <citation type="submission" date="2020-01" db="EMBL/GenBank/DDBJ databases">
        <title>Genome Sequencing of Three Apophysomyces-Like Fungal Strains Confirms a Novel Fungal Genus in the Mucoromycota with divergent Burkholderia-like Endosymbiotic Bacteria.</title>
        <authorList>
            <person name="Stajich J.E."/>
            <person name="Macias A.M."/>
            <person name="Carter-House D."/>
            <person name="Lovett B."/>
            <person name="Kasson L.R."/>
            <person name="Berry K."/>
            <person name="Grigoriev I."/>
            <person name="Chang Y."/>
            <person name="Spatafora J."/>
            <person name="Kasson M.T."/>
        </authorList>
    </citation>
    <scope>NUCLEOTIDE SEQUENCE</scope>
    <source>
        <strain evidence="4">NRRL A-21654</strain>
    </source>
</reference>
<dbReference type="PANTHER" id="PTHR46225">
    <property type="entry name" value="C3H4 TYPE ZINC FINGER PROTEIN"/>
    <property type="match status" value="1"/>
</dbReference>
<dbReference type="SMART" id="SM00184">
    <property type="entry name" value="RING"/>
    <property type="match status" value="1"/>
</dbReference>
<dbReference type="OrthoDB" id="8062037at2759"/>
<keyword evidence="5" id="KW-1185">Reference proteome</keyword>
<keyword evidence="2" id="KW-1133">Transmembrane helix</keyword>
<dbReference type="Gene3D" id="3.30.40.10">
    <property type="entry name" value="Zinc/RING finger domain, C3HC4 (zinc finger)"/>
    <property type="match status" value="1"/>
</dbReference>
<dbReference type="InterPro" id="IPR001841">
    <property type="entry name" value="Znf_RING"/>
</dbReference>